<dbReference type="SUPFAM" id="SSF57938">
    <property type="entry name" value="DnaJ/Hsp40 cysteine-rich domain"/>
    <property type="match status" value="1"/>
</dbReference>
<evidence type="ECO:0000313" key="1">
    <source>
        <dbReference type="EMBL" id="GIL29943.1"/>
    </source>
</evidence>
<dbReference type="EMBL" id="BOPO01000110">
    <property type="protein sequence ID" value="GIL29943.1"/>
    <property type="molecule type" value="Genomic_DNA"/>
</dbReference>
<dbReference type="AlphaFoldDB" id="A0A8J4AJK5"/>
<protein>
    <submittedName>
        <fullName evidence="1">Uncharacterized protein</fullName>
    </submittedName>
</protein>
<accession>A0A8J4AJK5</accession>
<comment type="caution">
    <text evidence="1">The sequence shown here is derived from an EMBL/GenBank/DDBJ whole genome shotgun (WGS) entry which is preliminary data.</text>
</comment>
<reference evidence="2" key="1">
    <citation type="journal article" date="2021" name="Int. J. Syst. Evol. Microbiol.">
        <title>Actinocatenispora comari sp. nov., an endophytic actinomycete isolated from aerial parts of Comarum salesowianum.</title>
        <authorList>
            <person name="Oyunbileg N."/>
            <person name="Iizaka Y."/>
            <person name="Hamada M."/>
            <person name="Davaapurev B.O."/>
            <person name="Fukumoto A."/>
            <person name="Tsetseg B."/>
            <person name="Kato F."/>
            <person name="Tamura T."/>
            <person name="Batkhuu J."/>
            <person name="Anzai Y."/>
        </authorList>
    </citation>
    <scope>NUCLEOTIDE SEQUENCE [LARGE SCALE GENOMIC DNA]</scope>
    <source>
        <strain evidence="2">NUM-2625</strain>
    </source>
</reference>
<evidence type="ECO:0000313" key="2">
    <source>
        <dbReference type="Proteomes" id="UP000614996"/>
    </source>
</evidence>
<name>A0A8J4AJK5_9ACTN</name>
<proteinExistence type="predicted"/>
<organism evidence="1 2">
    <name type="scientific">Actinocatenispora comari</name>
    <dbReference type="NCBI Taxonomy" id="2807577"/>
    <lineage>
        <taxon>Bacteria</taxon>
        <taxon>Bacillati</taxon>
        <taxon>Actinomycetota</taxon>
        <taxon>Actinomycetes</taxon>
        <taxon>Micromonosporales</taxon>
        <taxon>Micromonosporaceae</taxon>
        <taxon>Actinocatenispora</taxon>
    </lineage>
</organism>
<keyword evidence="2" id="KW-1185">Reference proteome</keyword>
<dbReference type="Gene3D" id="6.20.20.10">
    <property type="match status" value="1"/>
</dbReference>
<sequence>MRLIAAAIAAGLLWATAYAVACWVWPFVACPRCTGSGTHRSPSGRAWRDCRRCSGTGRRLRLGRRAANWAARRRA</sequence>
<dbReference type="InterPro" id="IPR036410">
    <property type="entry name" value="HSP_DnaJ_Cys-rich_dom_sf"/>
</dbReference>
<gene>
    <name evidence="1" type="ORF">NUM_51970</name>
</gene>
<dbReference type="Proteomes" id="UP000614996">
    <property type="component" value="Unassembled WGS sequence"/>
</dbReference>